<evidence type="ECO:0000256" key="4">
    <source>
        <dbReference type="PIRNR" id="PIRNR006181"/>
    </source>
</evidence>
<dbReference type="GO" id="GO:0002161">
    <property type="term" value="F:aminoacyl-tRNA deacylase activity"/>
    <property type="evidence" value="ECO:0007669"/>
    <property type="project" value="InterPro"/>
</dbReference>
<accession>A0A2W5SZX2</accession>
<keyword evidence="3 4" id="KW-0456">Lyase</keyword>
<evidence type="ECO:0000259" key="5">
    <source>
        <dbReference type="Pfam" id="PF04073"/>
    </source>
</evidence>
<evidence type="ECO:0000256" key="1">
    <source>
        <dbReference type="ARBA" id="ARBA00009798"/>
    </source>
</evidence>
<dbReference type="AlphaFoldDB" id="A0A2W5SZX2"/>
<dbReference type="EMBL" id="QFRA01000003">
    <property type="protein sequence ID" value="PZR06123.1"/>
    <property type="molecule type" value="Genomic_DNA"/>
</dbReference>
<name>A0A2W5SZX2_9CORY</name>
<evidence type="ECO:0000256" key="3">
    <source>
        <dbReference type="ARBA" id="ARBA00023239"/>
    </source>
</evidence>
<dbReference type="PANTHER" id="PTHR30411:SF0">
    <property type="entry name" value="CYS-TRNA(PRO)_CYS-TRNA(CYS) DEACYLASE YBAK"/>
    <property type="match status" value="1"/>
</dbReference>
<feature type="domain" description="YbaK/aminoacyl-tRNA synthetase-associated" evidence="5">
    <location>
        <begin position="49"/>
        <end position="174"/>
    </location>
</feature>
<dbReference type="CDD" id="cd00002">
    <property type="entry name" value="YbaK_deacylase"/>
    <property type="match status" value="1"/>
</dbReference>
<dbReference type="PIRSF" id="PIRSF006181">
    <property type="entry name" value="EbsC_YbaK"/>
    <property type="match status" value="1"/>
</dbReference>
<proteinExistence type="inferred from homology"/>
<gene>
    <name evidence="6" type="ORF">DI525_02140</name>
</gene>
<dbReference type="Gene3D" id="3.90.960.10">
    <property type="entry name" value="YbaK/aminoacyl-tRNA synthetase-associated domain"/>
    <property type="match status" value="1"/>
</dbReference>
<dbReference type="EC" id="4.2.-.-" evidence="4"/>
<evidence type="ECO:0000313" key="7">
    <source>
        <dbReference type="Proteomes" id="UP000249432"/>
    </source>
</evidence>
<sequence>MSGKKGHGKAASGKKTGRAATPTLQVCADAGIDHEVREFDHHTTNYGEEAAEMLASEGIEADQIFKTLLIGLAAGKEPKPELAVAVVPVTGRLSLKHTAVTLKERGYGHGKASMAKPKDAERSSGYITGGISPLGQKHRLPTVIDETALLCDTMYVSGGKRGLDIGLSPQDLISLTDATTADILEGH</sequence>
<evidence type="ECO:0000256" key="2">
    <source>
        <dbReference type="ARBA" id="ARBA00022917"/>
    </source>
</evidence>
<comment type="caution">
    <text evidence="6">The sequence shown here is derived from an EMBL/GenBank/DDBJ whole genome shotgun (WGS) entry which is preliminary data.</text>
</comment>
<dbReference type="Proteomes" id="UP000249432">
    <property type="component" value="Unassembled WGS sequence"/>
</dbReference>
<dbReference type="Pfam" id="PF04073">
    <property type="entry name" value="tRNA_edit"/>
    <property type="match status" value="1"/>
</dbReference>
<organism evidence="6 7">
    <name type="scientific">Corynebacterium kroppenstedtii</name>
    <dbReference type="NCBI Taxonomy" id="161879"/>
    <lineage>
        <taxon>Bacteria</taxon>
        <taxon>Bacillati</taxon>
        <taxon>Actinomycetota</taxon>
        <taxon>Actinomycetes</taxon>
        <taxon>Mycobacteriales</taxon>
        <taxon>Corynebacteriaceae</taxon>
        <taxon>Corynebacterium</taxon>
    </lineage>
</organism>
<keyword evidence="2 4" id="KW-0648">Protein biosynthesis</keyword>
<dbReference type="InterPro" id="IPR036754">
    <property type="entry name" value="YbaK/aa-tRNA-synt-asso_dom_sf"/>
</dbReference>
<dbReference type="GO" id="GO:0016829">
    <property type="term" value="F:lyase activity"/>
    <property type="evidence" value="ECO:0007669"/>
    <property type="project" value="UniProtKB-KW"/>
</dbReference>
<dbReference type="PANTHER" id="PTHR30411">
    <property type="entry name" value="CYTOPLASMIC PROTEIN"/>
    <property type="match status" value="1"/>
</dbReference>
<evidence type="ECO:0000313" key="6">
    <source>
        <dbReference type="EMBL" id="PZR06123.1"/>
    </source>
</evidence>
<reference evidence="6 7" key="1">
    <citation type="submission" date="2017-08" db="EMBL/GenBank/DDBJ databases">
        <title>Infants hospitalized years apart are colonized by the same room-sourced microbial strains.</title>
        <authorList>
            <person name="Brooks B."/>
            <person name="Olm M.R."/>
            <person name="Firek B.A."/>
            <person name="Baker R."/>
            <person name="Thomas B.C."/>
            <person name="Morowitz M.J."/>
            <person name="Banfield J.F."/>
        </authorList>
    </citation>
    <scope>NUCLEOTIDE SEQUENCE [LARGE SCALE GENOMIC DNA]</scope>
    <source>
        <strain evidence="6">S2_003_000_R1_3</strain>
    </source>
</reference>
<dbReference type="InterPro" id="IPR007214">
    <property type="entry name" value="YbaK/aa-tRNA-synth-assoc-dom"/>
</dbReference>
<dbReference type="InterPro" id="IPR004369">
    <property type="entry name" value="Prolyl-tRNA_editing_YbaK/EbsC"/>
</dbReference>
<dbReference type="RefSeq" id="WP_303734158.1">
    <property type="nucleotide sequence ID" value="NZ_CAKZHK010000007.1"/>
</dbReference>
<dbReference type="GO" id="GO:0006412">
    <property type="term" value="P:translation"/>
    <property type="evidence" value="ECO:0007669"/>
    <property type="project" value="UniProtKB-KW"/>
</dbReference>
<comment type="similarity">
    <text evidence="1 4">Belongs to the prolyl-tRNA editing family. YbaK/EbsC subfamily.</text>
</comment>
<protein>
    <recommendedName>
        <fullName evidence="4">Cys-tRNA(Pro)/Cys-tRNA(Cys) deacylase</fullName>
        <ecNumber evidence="4">4.2.-.-</ecNumber>
    </recommendedName>
</protein>
<dbReference type="SUPFAM" id="SSF55826">
    <property type="entry name" value="YbaK/ProRS associated domain"/>
    <property type="match status" value="1"/>
</dbReference>